<organism evidence="1 2">
    <name type="scientific">Araneus ventricosus</name>
    <name type="common">Orbweaver spider</name>
    <name type="synonym">Epeira ventricosa</name>
    <dbReference type="NCBI Taxonomy" id="182803"/>
    <lineage>
        <taxon>Eukaryota</taxon>
        <taxon>Metazoa</taxon>
        <taxon>Ecdysozoa</taxon>
        <taxon>Arthropoda</taxon>
        <taxon>Chelicerata</taxon>
        <taxon>Arachnida</taxon>
        <taxon>Araneae</taxon>
        <taxon>Araneomorphae</taxon>
        <taxon>Entelegynae</taxon>
        <taxon>Araneoidea</taxon>
        <taxon>Araneidae</taxon>
        <taxon>Araneus</taxon>
    </lineage>
</organism>
<evidence type="ECO:0000313" key="2">
    <source>
        <dbReference type="Proteomes" id="UP000499080"/>
    </source>
</evidence>
<name>A0A4Y2QJG7_ARAVE</name>
<sequence>MKILLERKLLLVGFVGEAVEDRCPLGEQRLGLSYMHQQYKEETDVEWSPAFSGVRMSLCPPAAAPWDSVLSITVLYKSLLMFLLIPQVFPAILQRCWY</sequence>
<gene>
    <name evidence="1" type="ORF">AVEN_46431_1</name>
</gene>
<comment type="caution">
    <text evidence="1">The sequence shown here is derived from an EMBL/GenBank/DDBJ whole genome shotgun (WGS) entry which is preliminary data.</text>
</comment>
<protein>
    <submittedName>
        <fullName evidence="1">Uncharacterized protein</fullName>
    </submittedName>
</protein>
<accession>A0A4Y2QJG7</accession>
<dbReference type="AlphaFoldDB" id="A0A4Y2QJG7"/>
<dbReference type="EMBL" id="BGPR01014026">
    <property type="protein sequence ID" value="GBN63369.1"/>
    <property type="molecule type" value="Genomic_DNA"/>
</dbReference>
<proteinExistence type="predicted"/>
<keyword evidence="2" id="KW-1185">Reference proteome</keyword>
<reference evidence="1 2" key="1">
    <citation type="journal article" date="2019" name="Sci. Rep.">
        <title>Orb-weaving spider Araneus ventricosus genome elucidates the spidroin gene catalogue.</title>
        <authorList>
            <person name="Kono N."/>
            <person name="Nakamura H."/>
            <person name="Ohtoshi R."/>
            <person name="Moran D.A.P."/>
            <person name="Shinohara A."/>
            <person name="Yoshida Y."/>
            <person name="Fujiwara M."/>
            <person name="Mori M."/>
            <person name="Tomita M."/>
            <person name="Arakawa K."/>
        </authorList>
    </citation>
    <scope>NUCLEOTIDE SEQUENCE [LARGE SCALE GENOMIC DNA]</scope>
</reference>
<evidence type="ECO:0000313" key="1">
    <source>
        <dbReference type="EMBL" id="GBN63369.1"/>
    </source>
</evidence>
<dbReference type="Proteomes" id="UP000499080">
    <property type="component" value="Unassembled WGS sequence"/>
</dbReference>